<evidence type="ECO:0000256" key="8">
    <source>
        <dbReference type="ARBA" id="ARBA00046314"/>
    </source>
</evidence>
<dbReference type="GO" id="GO:0051539">
    <property type="term" value="F:4 iron, 4 sulfur cluster binding"/>
    <property type="evidence" value="ECO:0007669"/>
    <property type="project" value="UniProtKB-KW"/>
</dbReference>
<evidence type="ECO:0000256" key="7">
    <source>
        <dbReference type="ARBA" id="ARBA00046313"/>
    </source>
</evidence>
<accession>A0ABD1I910</accession>
<dbReference type="PANTHER" id="PTHR31619:SF5">
    <property type="entry name" value="4-HYDROXY-3-METHYLBUT-2-ENYL DIPHOSPHATE REDUCTASE, CHLOROPLASTIC"/>
    <property type="match status" value="1"/>
</dbReference>
<evidence type="ECO:0000256" key="4">
    <source>
        <dbReference type="ARBA" id="ARBA00023002"/>
    </source>
</evidence>
<comment type="similarity">
    <text evidence="9">Belongs to the IspH family.</text>
</comment>
<comment type="caution">
    <text evidence="11">The sequence shown here is derived from an EMBL/GenBank/DDBJ whole genome shotgun (WGS) entry which is preliminary data.</text>
</comment>
<dbReference type="Pfam" id="PF02401">
    <property type="entry name" value="LYTB"/>
    <property type="match status" value="2"/>
</dbReference>
<evidence type="ECO:0000256" key="1">
    <source>
        <dbReference type="ARBA" id="ARBA00001966"/>
    </source>
</evidence>
<dbReference type="Gene3D" id="3.40.1010.20">
    <property type="entry name" value="4-hydroxy-3-methylbut-2-enyl diphosphate reductase, catalytic domain"/>
    <property type="match status" value="1"/>
</dbReference>
<dbReference type="InterPro" id="IPR003451">
    <property type="entry name" value="LytB/IspH"/>
</dbReference>
<organism evidence="11 12">
    <name type="scientific">Salvia divinorum</name>
    <name type="common">Maria pastora</name>
    <name type="synonym">Diviner's sage</name>
    <dbReference type="NCBI Taxonomy" id="28513"/>
    <lineage>
        <taxon>Eukaryota</taxon>
        <taxon>Viridiplantae</taxon>
        <taxon>Streptophyta</taxon>
        <taxon>Embryophyta</taxon>
        <taxon>Tracheophyta</taxon>
        <taxon>Spermatophyta</taxon>
        <taxon>Magnoliopsida</taxon>
        <taxon>eudicotyledons</taxon>
        <taxon>Gunneridae</taxon>
        <taxon>Pentapetalae</taxon>
        <taxon>asterids</taxon>
        <taxon>lamiids</taxon>
        <taxon>Lamiales</taxon>
        <taxon>Lamiaceae</taxon>
        <taxon>Nepetoideae</taxon>
        <taxon>Mentheae</taxon>
        <taxon>Salviinae</taxon>
        <taxon>Salvia</taxon>
        <taxon>Salvia subgen. Calosphace</taxon>
    </lineage>
</organism>
<evidence type="ECO:0000256" key="2">
    <source>
        <dbReference type="ARBA" id="ARBA00022485"/>
    </source>
</evidence>
<gene>
    <name evidence="11" type="ORF">AAHA92_06392</name>
</gene>
<evidence type="ECO:0000256" key="3">
    <source>
        <dbReference type="ARBA" id="ARBA00022723"/>
    </source>
</evidence>
<dbReference type="GO" id="GO:0051745">
    <property type="term" value="F:4-hydroxy-3-methylbut-2-enyl diphosphate reductase activity"/>
    <property type="evidence" value="ECO:0007669"/>
    <property type="project" value="UniProtKB-EC"/>
</dbReference>
<dbReference type="Gene3D" id="3.40.50.11270">
    <property type="match status" value="1"/>
</dbReference>
<keyword evidence="6" id="KW-0411">Iron-sulfur</keyword>
<dbReference type="EC" id="1.17.7.4" evidence="10"/>
<comment type="cofactor">
    <cofactor evidence="1">
        <name>[4Fe-4S] cluster</name>
        <dbReference type="ChEBI" id="CHEBI:49883"/>
    </cofactor>
</comment>
<keyword evidence="5" id="KW-0408">Iron</keyword>
<keyword evidence="12" id="KW-1185">Reference proteome</keyword>
<evidence type="ECO:0000256" key="5">
    <source>
        <dbReference type="ARBA" id="ARBA00023004"/>
    </source>
</evidence>
<proteinExistence type="inferred from homology"/>
<comment type="pathway">
    <text evidence="7">Isoprenoid biosynthesis; isopentenyl diphosphate biosynthesis via DXP pathway; isopentenyl diphosphate from 1-deoxy-D-xylulose 5-phosphate: step 6/6.</text>
</comment>
<dbReference type="GO" id="GO:0046872">
    <property type="term" value="F:metal ion binding"/>
    <property type="evidence" value="ECO:0007669"/>
    <property type="project" value="UniProtKB-KW"/>
</dbReference>
<keyword evidence="3" id="KW-0479">Metal-binding</keyword>
<sequence length="262" mass="29693">MLLTNEMIHNPTVNKMLEDMEVQTIPLNEGKKEFQVVNDGNVVVLPTFGAAFDEMRILSENNVQIVDTTCPWVSKVWNTKYIIVKNIKEATYVCEVVNLMDIVLLERHFSRNLSLHETEDIGQLIERTMMRKYGVENTTDHFMSFNTICDATQEWQDAMYKLVEDKVDLILVVGGFNSSNSSHLQEIAEFRGIPSYWVDGGKRIGPGNKTSHKLLLVEKENWVPEGPIKIGVTSGASTLDKVVEDVLQKVFVLKCDEVLQTA</sequence>
<dbReference type="AlphaFoldDB" id="A0ABD1I910"/>
<keyword evidence="2" id="KW-0004">4Fe-4S</keyword>
<dbReference type="Proteomes" id="UP001567538">
    <property type="component" value="Unassembled WGS sequence"/>
</dbReference>
<reference evidence="11 12" key="1">
    <citation type="submission" date="2024-06" db="EMBL/GenBank/DDBJ databases">
        <title>A chromosome level genome sequence of Diviner's sage (Salvia divinorum).</title>
        <authorList>
            <person name="Ford S.A."/>
            <person name="Ro D.-K."/>
            <person name="Ness R.W."/>
            <person name="Phillips M.A."/>
        </authorList>
    </citation>
    <scope>NUCLEOTIDE SEQUENCE [LARGE SCALE GENOMIC DNA]</scope>
    <source>
        <strain evidence="11">SAF-2024a</strain>
        <tissue evidence="11">Leaf</tissue>
    </source>
</reference>
<evidence type="ECO:0000313" key="11">
    <source>
        <dbReference type="EMBL" id="KAL1563978.1"/>
    </source>
</evidence>
<dbReference type="PANTHER" id="PTHR31619">
    <property type="entry name" value="4-HYDROXY-3-METHYLBUT-2-ENYL DIPHOSPHATE REDUCTASE, CHLOROPLASTIC"/>
    <property type="match status" value="1"/>
</dbReference>
<protein>
    <recommendedName>
        <fullName evidence="10">4-hydroxy-3-methylbut-2-enyl diphosphate reductase</fullName>
        <ecNumber evidence="10">1.17.7.4</ecNumber>
    </recommendedName>
</protein>
<comment type="pathway">
    <text evidence="8">Isoprenoid biosynthesis; dimethylallyl diphosphate biosynthesis; dimethylallyl diphosphate from (2E)-4-hydroxy-3-methylbutenyl diphosphate: step 1/1.</text>
</comment>
<evidence type="ECO:0000256" key="6">
    <source>
        <dbReference type="ARBA" id="ARBA00023014"/>
    </source>
</evidence>
<name>A0ABD1I910_SALDI</name>
<dbReference type="EMBL" id="JBEAFC010000003">
    <property type="protein sequence ID" value="KAL1563978.1"/>
    <property type="molecule type" value="Genomic_DNA"/>
</dbReference>
<evidence type="ECO:0000256" key="9">
    <source>
        <dbReference type="ARBA" id="ARBA00046335"/>
    </source>
</evidence>
<evidence type="ECO:0000313" key="12">
    <source>
        <dbReference type="Proteomes" id="UP001567538"/>
    </source>
</evidence>
<evidence type="ECO:0000256" key="10">
    <source>
        <dbReference type="ARBA" id="ARBA00047177"/>
    </source>
</evidence>
<keyword evidence="4 11" id="KW-0560">Oxidoreductase</keyword>